<dbReference type="RefSeq" id="WP_210208887.1">
    <property type="nucleotide sequence ID" value="NZ_QNRK01000013.1"/>
</dbReference>
<evidence type="ECO:0000256" key="1">
    <source>
        <dbReference type="SAM" id="MobiDB-lite"/>
    </source>
</evidence>
<proteinExistence type="predicted"/>
<keyword evidence="3" id="KW-1185">Reference proteome</keyword>
<evidence type="ECO:0000313" key="2">
    <source>
        <dbReference type="EMBL" id="RBP12938.1"/>
    </source>
</evidence>
<evidence type="ECO:0000313" key="3">
    <source>
        <dbReference type="Proteomes" id="UP000253529"/>
    </source>
</evidence>
<sequence length="371" mass="35369">MSNPPLHGVDDGPTGYGVLGEGPARAVLGISTNGTAIEGRTSRPGDGPAVFGTASGNGPGAQGNAFGPQSVGVWGQGRIGVQGNGSGDGEGVRGVGAQGPGVTGTSQTQAGVQGTSVTGFGVHGTSADGDGVHGDAAGNGSSGVAGFNSAGGHGVWGGSASGIGVYGQSGAGGAPAIYAKNTGGGAAALLDGKVAVSSDLTVGGAAHVAQALTVASDLTVNGTIHVANDILLGGGADCAEEFDVAAGCDASPGTVMIIDDSGALVPSAQAYDKRVVGVISGAGAYRPAITLDRQDRPSGRRGVVALVGKAFCKVDAGFGAIRAGDLLSASPTPGHAMRAADQAQAFGAVLGKALQPLPEGTGLVAMLIALQ</sequence>
<comment type="caution">
    <text evidence="2">The sequence shown here is derived from an EMBL/GenBank/DDBJ whole genome shotgun (WGS) entry which is preliminary data.</text>
</comment>
<accession>A0A366FE56</accession>
<protein>
    <submittedName>
        <fullName evidence="2">Uncharacterized protein</fullName>
    </submittedName>
</protein>
<gene>
    <name evidence="2" type="ORF">DFR50_113130</name>
</gene>
<dbReference type="EMBL" id="QNRK01000013">
    <property type="protein sequence ID" value="RBP12938.1"/>
    <property type="molecule type" value="Genomic_DNA"/>
</dbReference>
<feature type="region of interest" description="Disordered" evidence="1">
    <location>
        <begin position="1"/>
        <end position="20"/>
    </location>
</feature>
<organism evidence="2 3">
    <name type="scientific">Roseiarcus fermentans</name>
    <dbReference type="NCBI Taxonomy" id="1473586"/>
    <lineage>
        <taxon>Bacteria</taxon>
        <taxon>Pseudomonadati</taxon>
        <taxon>Pseudomonadota</taxon>
        <taxon>Alphaproteobacteria</taxon>
        <taxon>Hyphomicrobiales</taxon>
        <taxon>Roseiarcaceae</taxon>
        <taxon>Roseiarcus</taxon>
    </lineage>
</organism>
<reference evidence="2 3" key="1">
    <citation type="submission" date="2018-06" db="EMBL/GenBank/DDBJ databases">
        <title>Genomic Encyclopedia of Type Strains, Phase IV (KMG-IV): sequencing the most valuable type-strain genomes for metagenomic binning, comparative biology and taxonomic classification.</title>
        <authorList>
            <person name="Goeker M."/>
        </authorList>
    </citation>
    <scope>NUCLEOTIDE SEQUENCE [LARGE SCALE GENOMIC DNA]</scope>
    <source>
        <strain evidence="2 3">DSM 24875</strain>
    </source>
</reference>
<name>A0A366FE56_9HYPH</name>
<dbReference type="AlphaFoldDB" id="A0A366FE56"/>
<dbReference type="Proteomes" id="UP000253529">
    <property type="component" value="Unassembled WGS sequence"/>
</dbReference>